<dbReference type="Proteomes" id="UP000288012">
    <property type="component" value="Unassembled WGS sequence"/>
</dbReference>
<gene>
    <name evidence="1" type="ORF">EKM59_07870</name>
</gene>
<evidence type="ECO:0000313" key="1">
    <source>
        <dbReference type="EMBL" id="RUQ85044.1"/>
    </source>
</evidence>
<keyword evidence="1" id="KW-0238">DNA-binding</keyword>
<dbReference type="EMBL" id="RZGR01000022">
    <property type="protein sequence ID" value="RUQ85044.1"/>
    <property type="molecule type" value="Genomic_DNA"/>
</dbReference>
<organism evidence="1 2">
    <name type="scientific">Legionella septentrionalis</name>
    <dbReference type="NCBI Taxonomy" id="2498109"/>
    <lineage>
        <taxon>Bacteria</taxon>
        <taxon>Pseudomonadati</taxon>
        <taxon>Pseudomonadota</taxon>
        <taxon>Gammaproteobacteria</taxon>
        <taxon>Legionellales</taxon>
        <taxon>Legionellaceae</taxon>
        <taxon>Legionella</taxon>
    </lineage>
</organism>
<keyword evidence="2" id="KW-1185">Reference proteome</keyword>
<sequence>MTISNHVCEDALSSENVLNRKQRTSKSKKTDAELVQIFWLAPPEAYFDQFTVAPVTGRTSKTLECERWKKSGIPFRKIGGRVLYQKKDVTYWLESHKLVTSTSEYEQGVNHG</sequence>
<evidence type="ECO:0000313" key="2">
    <source>
        <dbReference type="Proteomes" id="UP000288012"/>
    </source>
</evidence>
<name>A0A3S0VMS0_9GAMM</name>
<protein>
    <submittedName>
        <fullName evidence="1">DNA-binding protein</fullName>
    </submittedName>
</protein>
<dbReference type="RefSeq" id="WP_127111368.1">
    <property type="nucleotide sequence ID" value="NZ_RZGR01000022.1"/>
</dbReference>
<accession>A0A3S0VMS0</accession>
<proteinExistence type="predicted"/>
<comment type="caution">
    <text evidence="1">The sequence shown here is derived from an EMBL/GenBank/DDBJ whole genome shotgun (WGS) entry which is preliminary data.</text>
</comment>
<reference evidence="1 2" key="1">
    <citation type="submission" date="2018-12" db="EMBL/GenBank/DDBJ databases">
        <title>Legionella sp,whole genome shotgun sequence.</title>
        <authorList>
            <person name="Wu H."/>
        </authorList>
    </citation>
    <scope>NUCLEOTIDE SEQUENCE [LARGE SCALE GENOMIC DNA]</scope>
    <source>
        <strain evidence="2">km714</strain>
    </source>
</reference>
<dbReference type="AlphaFoldDB" id="A0A3S0VMS0"/>
<dbReference type="GO" id="GO:0003677">
    <property type="term" value="F:DNA binding"/>
    <property type="evidence" value="ECO:0007669"/>
    <property type="project" value="UniProtKB-KW"/>
</dbReference>